<dbReference type="EMBL" id="PPXC01000009">
    <property type="protein sequence ID" value="POH73068.1"/>
    <property type="molecule type" value="Genomic_DNA"/>
</dbReference>
<evidence type="ECO:0008006" key="5">
    <source>
        <dbReference type="Google" id="ProtNLM"/>
    </source>
</evidence>
<proteinExistence type="predicted"/>
<dbReference type="SUPFAM" id="SSF46785">
    <property type="entry name" value="Winged helix' DNA-binding domain"/>
    <property type="match status" value="1"/>
</dbReference>
<evidence type="ECO:0000313" key="4">
    <source>
        <dbReference type="Proteomes" id="UP000237061"/>
    </source>
</evidence>
<evidence type="ECO:0000259" key="1">
    <source>
        <dbReference type="Pfam" id="PF09339"/>
    </source>
</evidence>
<keyword evidence="4" id="KW-1185">Reference proteome</keyword>
<dbReference type="CDD" id="cd00090">
    <property type="entry name" value="HTH_ARSR"/>
    <property type="match status" value="1"/>
</dbReference>
<dbReference type="AlphaFoldDB" id="A0A2S3ZV10"/>
<dbReference type="Proteomes" id="UP000237061">
    <property type="component" value="Unassembled WGS sequence"/>
</dbReference>
<gene>
    <name evidence="3" type="ORF">CVS27_12985</name>
</gene>
<protein>
    <recommendedName>
        <fullName evidence="5">HTH arsR-type domain-containing protein</fullName>
    </recommendedName>
</protein>
<dbReference type="Pfam" id="PF18765">
    <property type="entry name" value="Polbeta"/>
    <property type="match status" value="1"/>
</dbReference>
<comment type="caution">
    <text evidence="3">The sequence shown here is derived from an EMBL/GenBank/DDBJ whole genome shotgun (WGS) entry which is preliminary data.</text>
</comment>
<feature type="domain" description="Polymerase beta nucleotidyltransferase" evidence="2">
    <location>
        <begin position="95"/>
        <end position="165"/>
    </location>
</feature>
<dbReference type="Gene3D" id="3.30.460.10">
    <property type="entry name" value="Beta Polymerase, domain 2"/>
    <property type="match status" value="1"/>
</dbReference>
<dbReference type="CDD" id="cd05403">
    <property type="entry name" value="NT_KNTase_like"/>
    <property type="match status" value="1"/>
</dbReference>
<reference evidence="3 4" key="1">
    <citation type="submission" date="2018-01" db="EMBL/GenBank/DDBJ databases">
        <title>Arthrobacter sp. nov., from glaciers in China.</title>
        <authorList>
            <person name="Liu Q."/>
            <person name="Xin Y.-H."/>
        </authorList>
    </citation>
    <scope>NUCLEOTIDE SEQUENCE [LARGE SCALE GENOMIC DNA]</scope>
    <source>
        <strain evidence="3 4">HLT2-12-2</strain>
    </source>
</reference>
<evidence type="ECO:0000259" key="2">
    <source>
        <dbReference type="Pfam" id="PF18765"/>
    </source>
</evidence>
<dbReference type="InterPro" id="IPR011991">
    <property type="entry name" value="ArsR-like_HTH"/>
</dbReference>
<name>A0A2S3ZV10_ARTGL</name>
<organism evidence="3 4">
    <name type="scientific">Arthrobacter glacialis</name>
    <dbReference type="NCBI Taxonomy" id="1664"/>
    <lineage>
        <taxon>Bacteria</taxon>
        <taxon>Bacillati</taxon>
        <taxon>Actinomycetota</taxon>
        <taxon>Actinomycetes</taxon>
        <taxon>Micrococcales</taxon>
        <taxon>Micrococcaceae</taxon>
        <taxon>Arthrobacter</taxon>
    </lineage>
</organism>
<dbReference type="RefSeq" id="WP_103466160.1">
    <property type="nucleotide sequence ID" value="NZ_PPXC01000009.1"/>
</dbReference>
<accession>A0A2S3ZV10</accession>
<sequence>MDLSHPAYDLFGRSTARILQRLAAVNDGLTGRRLSQLAGVSLSSTQRILARLENVGLIETQPVGRAVIYSVNRNHLLWTVIDSAFDVTRKVEELVTEIVQNYSDVEMTVALYGSFARGEAGPDSDLDIVVIWLSGMDENTQSAVLGELSEQLFRATGNSVEIIDLPLPDLQRMATENDPLVASWKREAKTLTQGPDLRELLKLVAA</sequence>
<dbReference type="InterPro" id="IPR036388">
    <property type="entry name" value="WH-like_DNA-bd_sf"/>
</dbReference>
<dbReference type="Pfam" id="PF09339">
    <property type="entry name" value="HTH_IclR"/>
    <property type="match status" value="1"/>
</dbReference>
<dbReference type="InterPro" id="IPR005471">
    <property type="entry name" value="Tscrpt_reg_IclR_N"/>
</dbReference>
<dbReference type="Gene3D" id="1.10.10.10">
    <property type="entry name" value="Winged helix-like DNA-binding domain superfamily/Winged helix DNA-binding domain"/>
    <property type="match status" value="1"/>
</dbReference>
<dbReference type="InterPro" id="IPR041633">
    <property type="entry name" value="Polbeta"/>
</dbReference>
<feature type="domain" description="HTH iclR-type" evidence="1">
    <location>
        <begin position="16"/>
        <end position="62"/>
    </location>
</feature>
<dbReference type="GO" id="GO:0003700">
    <property type="term" value="F:DNA-binding transcription factor activity"/>
    <property type="evidence" value="ECO:0007669"/>
    <property type="project" value="InterPro"/>
</dbReference>
<dbReference type="InterPro" id="IPR036390">
    <property type="entry name" value="WH_DNA-bd_sf"/>
</dbReference>
<evidence type="ECO:0000313" key="3">
    <source>
        <dbReference type="EMBL" id="POH73068.1"/>
    </source>
</evidence>
<dbReference type="SUPFAM" id="SSF81301">
    <property type="entry name" value="Nucleotidyltransferase"/>
    <property type="match status" value="1"/>
</dbReference>
<dbReference type="InterPro" id="IPR043519">
    <property type="entry name" value="NT_sf"/>
</dbReference>